<keyword evidence="5" id="KW-1185">Reference proteome</keyword>
<dbReference type="Gene3D" id="3.40.50.300">
    <property type="entry name" value="P-loop containing nucleotide triphosphate hydrolases"/>
    <property type="match status" value="1"/>
</dbReference>
<gene>
    <name evidence="4" type="ORF">J2Z30_009623</name>
    <name evidence="3" type="ORF">SIRAN284</name>
</gene>
<reference evidence="4 5" key="2">
    <citation type="submission" date="2021-03" db="EMBL/GenBank/DDBJ databases">
        <title>Genomic Encyclopedia of Type Strains, Phase IV (KMG-IV): sequencing the most valuable type-strain genomes for metagenomic binning, comparative biology and taxonomic classification.</title>
        <authorList>
            <person name="Goeker M."/>
        </authorList>
    </citation>
    <scope>NUCLEOTIDE SEQUENCE [LARGE SCALE GENOMIC DNA]</scope>
    <source>
        <strain evidence="4 5">DSM 41954</strain>
    </source>
</reference>
<dbReference type="HOGENOM" id="CLU_2248601_0_0_11"/>
<dbReference type="Proteomes" id="UP000756710">
    <property type="component" value="Unassembled WGS sequence"/>
</dbReference>
<evidence type="ECO:0000313" key="5">
    <source>
        <dbReference type="Proteomes" id="UP000756710"/>
    </source>
</evidence>
<dbReference type="PANTHER" id="PTHR30486">
    <property type="entry name" value="TWITCHING MOTILITY PROTEIN PILT"/>
    <property type="match status" value="1"/>
</dbReference>
<accession>A0A060ZIG6</accession>
<dbReference type="EMBL" id="LK022848">
    <property type="protein sequence ID" value="CDR01324.1"/>
    <property type="molecule type" value="Genomic_DNA"/>
</dbReference>
<dbReference type="InterPro" id="IPR050921">
    <property type="entry name" value="T4SS_GSP_E_ATPase"/>
</dbReference>
<evidence type="ECO:0000313" key="4">
    <source>
        <dbReference type="EMBL" id="MBP2068542.1"/>
    </source>
</evidence>
<proteinExistence type="inferred from homology"/>
<organism evidence="3">
    <name type="scientific">Streptomyces iranensis</name>
    <dbReference type="NCBI Taxonomy" id="576784"/>
    <lineage>
        <taxon>Bacteria</taxon>
        <taxon>Bacillati</taxon>
        <taxon>Actinomycetota</taxon>
        <taxon>Actinomycetes</taxon>
        <taxon>Kitasatosporales</taxon>
        <taxon>Streptomycetaceae</taxon>
        <taxon>Streptomyces</taxon>
        <taxon>Streptomyces violaceusniger group</taxon>
    </lineage>
</organism>
<dbReference type="GO" id="GO:0016887">
    <property type="term" value="F:ATP hydrolysis activity"/>
    <property type="evidence" value="ECO:0007669"/>
    <property type="project" value="InterPro"/>
</dbReference>
<sequence>MAGFVSALVRARRNIIIGGGTNVGKTTVVRAFASQIPPTERLITIEDTFELGLNTDTAAHPNVVAMQAREPNLEVKGANIPIRQLSWAFPVDGEAVGVTWCGTR</sequence>
<dbReference type="EMBL" id="JAGGLR010000044">
    <property type="protein sequence ID" value="MBP2068542.1"/>
    <property type="molecule type" value="Genomic_DNA"/>
</dbReference>
<dbReference type="InterPro" id="IPR001482">
    <property type="entry name" value="T2SS/T4SS_dom"/>
</dbReference>
<reference evidence="3" key="1">
    <citation type="submission" date="2014-05" db="EMBL/GenBank/DDBJ databases">
        <authorList>
            <person name="Horn Fabian"/>
        </authorList>
    </citation>
    <scope>NUCLEOTIDE SEQUENCE</scope>
</reference>
<dbReference type="InterPro" id="IPR027417">
    <property type="entry name" value="P-loop_NTPase"/>
</dbReference>
<dbReference type="Pfam" id="PF00437">
    <property type="entry name" value="T2SSE"/>
    <property type="match status" value="1"/>
</dbReference>
<name>A0A060ZIG6_9ACTN</name>
<dbReference type="PANTHER" id="PTHR30486:SF6">
    <property type="entry name" value="TYPE IV PILUS RETRACTATION ATPASE PILT"/>
    <property type="match status" value="1"/>
</dbReference>
<dbReference type="RefSeq" id="WP_044566517.1">
    <property type="nucleotide sequence ID" value="NZ_BAABDR010000040.1"/>
</dbReference>
<dbReference type="SUPFAM" id="SSF52540">
    <property type="entry name" value="P-loop containing nucleoside triphosphate hydrolases"/>
    <property type="match status" value="1"/>
</dbReference>
<comment type="similarity">
    <text evidence="1">Belongs to the GSP E family.</text>
</comment>
<feature type="domain" description="Bacterial type II secretion system protein E" evidence="2">
    <location>
        <begin position="4"/>
        <end position="55"/>
    </location>
</feature>
<protein>
    <submittedName>
        <fullName evidence="4">Flp pilus assembly CpaF family ATPase</fullName>
    </submittedName>
    <submittedName>
        <fullName evidence="3">Type II secretion system protein E</fullName>
    </submittedName>
</protein>
<evidence type="ECO:0000256" key="1">
    <source>
        <dbReference type="ARBA" id="ARBA00006611"/>
    </source>
</evidence>
<evidence type="ECO:0000313" key="3">
    <source>
        <dbReference type="EMBL" id="CDR01324.1"/>
    </source>
</evidence>
<evidence type="ECO:0000259" key="2">
    <source>
        <dbReference type="Pfam" id="PF00437"/>
    </source>
</evidence>
<dbReference type="AlphaFoldDB" id="A0A060ZIG6"/>